<proteinExistence type="predicted"/>
<protein>
    <submittedName>
        <fullName evidence="1">Uncharacterized protein</fullName>
    </submittedName>
</protein>
<organism evidence="1 2">
    <name type="scientific">Microseira wollei NIES-4236</name>
    <dbReference type="NCBI Taxonomy" id="2530354"/>
    <lineage>
        <taxon>Bacteria</taxon>
        <taxon>Bacillati</taxon>
        <taxon>Cyanobacteriota</taxon>
        <taxon>Cyanophyceae</taxon>
        <taxon>Oscillatoriophycideae</taxon>
        <taxon>Aerosakkonematales</taxon>
        <taxon>Aerosakkonemataceae</taxon>
        <taxon>Microseira</taxon>
    </lineage>
</organism>
<keyword evidence="2" id="KW-1185">Reference proteome</keyword>
<accession>A0AAV3X046</accession>
<reference evidence="1" key="1">
    <citation type="submission" date="2019-10" db="EMBL/GenBank/DDBJ databases">
        <title>Draft genome sequece of Microseira wollei NIES-4236.</title>
        <authorList>
            <person name="Yamaguchi H."/>
            <person name="Suzuki S."/>
            <person name="Kawachi M."/>
        </authorList>
    </citation>
    <scope>NUCLEOTIDE SEQUENCE</scope>
    <source>
        <strain evidence="1">NIES-4236</strain>
    </source>
</reference>
<dbReference type="AlphaFoldDB" id="A0AAV3X046"/>
<gene>
    <name evidence="1" type="ORF">MiSe_02550</name>
</gene>
<name>A0AAV3X046_9CYAN</name>
<dbReference type="RefSeq" id="WP_226573119.1">
    <property type="nucleotide sequence ID" value="NZ_BLAY01000002.1"/>
</dbReference>
<dbReference type="Proteomes" id="UP001050975">
    <property type="component" value="Unassembled WGS sequence"/>
</dbReference>
<evidence type="ECO:0000313" key="1">
    <source>
        <dbReference type="EMBL" id="GET35513.1"/>
    </source>
</evidence>
<comment type="caution">
    <text evidence="1">The sequence shown here is derived from an EMBL/GenBank/DDBJ whole genome shotgun (WGS) entry which is preliminary data.</text>
</comment>
<sequence>MTDEELKQVVESNARAIQAMLDAMVEARQEREEFRDGMLRLQNVVERLTIVQEGIANLLASIDEDRPTIFRKIAAIESKVDRLLERKQEGEDR</sequence>
<evidence type="ECO:0000313" key="2">
    <source>
        <dbReference type="Proteomes" id="UP001050975"/>
    </source>
</evidence>
<dbReference type="EMBL" id="BLAY01000002">
    <property type="protein sequence ID" value="GET35513.1"/>
    <property type="molecule type" value="Genomic_DNA"/>
</dbReference>